<dbReference type="PANTHER" id="PTHR47523:SF1">
    <property type="entry name" value="F21O3.11 PROTEIN"/>
    <property type="match status" value="1"/>
</dbReference>
<gene>
    <name evidence="1" type="ORF">GIB67_028028</name>
</gene>
<comment type="caution">
    <text evidence="1">The sequence shown here is derived from an EMBL/GenBank/DDBJ whole genome shotgun (WGS) entry which is preliminary data.</text>
</comment>
<dbReference type="OrthoDB" id="10544547at2759"/>
<accession>A0A7J7NE08</accession>
<reference evidence="1 2" key="1">
    <citation type="journal article" date="2020" name="IScience">
        <title>Genome Sequencing of the Endangered Kingdonia uniflora (Circaeasteraceae, Ranunculales) Reveals Potential Mechanisms of Evolutionary Specialization.</title>
        <authorList>
            <person name="Sun Y."/>
            <person name="Deng T."/>
            <person name="Zhang A."/>
            <person name="Moore M.J."/>
            <person name="Landis J.B."/>
            <person name="Lin N."/>
            <person name="Zhang H."/>
            <person name="Zhang X."/>
            <person name="Huang J."/>
            <person name="Zhang X."/>
            <person name="Sun H."/>
            <person name="Wang H."/>
        </authorList>
    </citation>
    <scope>NUCLEOTIDE SEQUENCE [LARGE SCALE GENOMIC DNA]</scope>
    <source>
        <strain evidence="1">TB1705</strain>
        <tissue evidence="1">Leaf</tissue>
    </source>
</reference>
<dbReference type="PANTHER" id="PTHR47523">
    <property type="entry name" value="F21O3.11 PROTEIN"/>
    <property type="match status" value="1"/>
</dbReference>
<keyword evidence="2" id="KW-1185">Reference proteome</keyword>
<dbReference type="Proteomes" id="UP000541444">
    <property type="component" value="Unassembled WGS sequence"/>
</dbReference>
<name>A0A7J7NE08_9MAGN</name>
<organism evidence="1 2">
    <name type="scientific">Kingdonia uniflora</name>
    <dbReference type="NCBI Taxonomy" id="39325"/>
    <lineage>
        <taxon>Eukaryota</taxon>
        <taxon>Viridiplantae</taxon>
        <taxon>Streptophyta</taxon>
        <taxon>Embryophyta</taxon>
        <taxon>Tracheophyta</taxon>
        <taxon>Spermatophyta</taxon>
        <taxon>Magnoliopsida</taxon>
        <taxon>Ranunculales</taxon>
        <taxon>Circaeasteraceae</taxon>
        <taxon>Kingdonia</taxon>
    </lineage>
</organism>
<dbReference type="EMBL" id="JACGCM010000852">
    <property type="protein sequence ID" value="KAF6165469.1"/>
    <property type="molecule type" value="Genomic_DNA"/>
</dbReference>
<protein>
    <submittedName>
        <fullName evidence="1">Uncharacterized protein</fullName>
    </submittedName>
</protein>
<evidence type="ECO:0000313" key="1">
    <source>
        <dbReference type="EMBL" id="KAF6165469.1"/>
    </source>
</evidence>
<evidence type="ECO:0000313" key="2">
    <source>
        <dbReference type="Proteomes" id="UP000541444"/>
    </source>
</evidence>
<sequence length="166" mass="18853">MLVTTSYPRSWVQSLVLENSAQKDPNFKDFGYDSKYFIKAVKIARPSTSAPPSKSNLRFVHVWWFVFSFLEVEQLPQFRHLQQWLGLSVAGAIELGHIVDRPVIHTATSIIPLGWSDVASEKKNGDPLKVDITGYGLHLCTLVQAQVNGNWYCLDLFTTVFDFFQS</sequence>
<dbReference type="AlphaFoldDB" id="A0A7J7NE08"/>
<proteinExistence type="predicted"/>